<dbReference type="GO" id="GO:0006102">
    <property type="term" value="P:isocitrate metabolic process"/>
    <property type="evidence" value="ECO:0007669"/>
    <property type="project" value="TreeGrafter"/>
</dbReference>
<comment type="caution">
    <text evidence="4">The sequence shown here is derived from an EMBL/GenBank/DDBJ whole genome shotgun (WGS) entry which is preliminary data.</text>
</comment>
<accession>A0A5A7S7F6</accession>
<dbReference type="Gene3D" id="3.40.718.10">
    <property type="entry name" value="Isopropylmalate Dehydrogenase"/>
    <property type="match status" value="1"/>
</dbReference>
<sequence>MVSNDGLVATEASTGIRLGVVDGDGIGREIVPAARRVVDEVLAVVHGPRVEWVSATMGHAAIDQHGEPLPESTMQALDDVDGWLMGPHDSASYPPEVRTGPPPGGAIRKRFDLFANVRPARAFTGVQSIAPDMDLVIVRENSEGLYADRNMFAGAGEFMPTPDVAMSVGVVTRAATERIAHHAFRLAQTRRKHVTIVHKANVLSMTTGLFLDVCRDVAASYPDVTIDDEHVDAMAAHLVRRGADFDVVVAENLFGDILSDLAGELSGSLGTAASLNCSESQAMAQAAHGAAPTIAGRNRANPTAMILSAAMLLHWLSERHTDPLLAQAGKRIEHAVAATFEAGIATADLGGLVSTSEFTENVIARVHRR</sequence>
<dbReference type="SUPFAM" id="SSF53659">
    <property type="entry name" value="Isocitrate/Isopropylmalate dehydrogenase-like"/>
    <property type="match status" value="1"/>
</dbReference>
<proteinExistence type="inferred from homology"/>
<dbReference type="InterPro" id="IPR024084">
    <property type="entry name" value="IsoPropMal-DH-like_dom"/>
</dbReference>
<keyword evidence="5" id="KW-1185">Reference proteome</keyword>
<dbReference type="PANTHER" id="PTHR11835">
    <property type="entry name" value="DECARBOXYLATING DEHYDROGENASES-ISOCITRATE, ISOPROPYLMALATE, TARTRATE"/>
    <property type="match status" value="1"/>
</dbReference>
<dbReference type="Proteomes" id="UP000322244">
    <property type="component" value="Unassembled WGS sequence"/>
</dbReference>
<organism evidence="4 5">
    <name type="scientific">Antrihabitans cavernicola</name>
    <dbReference type="NCBI Taxonomy" id="2495913"/>
    <lineage>
        <taxon>Bacteria</taxon>
        <taxon>Bacillati</taxon>
        <taxon>Actinomycetota</taxon>
        <taxon>Actinomycetes</taxon>
        <taxon>Mycobacteriales</taxon>
        <taxon>Nocardiaceae</taxon>
        <taxon>Antrihabitans</taxon>
    </lineage>
</organism>
<dbReference type="RefSeq" id="WP_149432191.1">
    <property type="nucleotide sequence ID" value="NZ_VLNY01000012.1"/>
</dbReference>
<dbReference type="GO" id="GO:0006099">
    <property type="term" value="P:tricarboxylic acid cycle"/>
    <property type="evidence" value="ECO:0007669"/>
    <property type="project" value="TreeGrafter"/>
</dbReference>
<dbReference type="AlphaFoldDB" id="A0A5A7S7F6"/>
<evidence type="ECO:0000256" key="1">
    <source>
        <dbReference type="ARBA" id="ARBA00007769"/>
    </source>
</evidence>
<gene>
    <name evidence="4" type="ORF">FOY51_20850</name>
</gene>
<dbReference type="GO" id="GO:0004449">
    <property type="term" value="F:isocitrate dehydrogenase (NAD+) activity"/>
    <property type="evidence" value="ECO:0007669"/>
    <property type="project" value="TreeGrafter"/>
</dbReference>
<dbReference type="Pfam" id="PF00180">
    <property type="entry name" value="Iso_dh"/>
    <property type="match status" value="1"/>
</dbReference>
<dbReference type="OrthoDB" id="5289857at2"/>
<dbReference type="PANTHER" id="PTHR11835:SF34">
    <property type="entry name" value="ISOCITRATE DEHYDROGENASE [NAD] SUBUNIT ALPHA, MITOCHONDRIAL"/>
    <property type="match status" value="1"/>
</dbReference>
<evidence type="ECO:0000313" key="4">
    <source>
        <dbReference type="EMBL" id="KAA0021072.1"/>
    </source>
</evidence>
<name>A0A5A7S7F6_9NOCA</name>
<dbReference type="EMBL" id="VLNY01000012">
    <property type="protein sequence ID" value="KAA0021072.1"/>
    <property type="molecule type" value="Genomic_DNA"/>
</dbReference>
<evidence type="ECO:0000256" key="2">
    <source>
        <dbReference type="ARBA" id="ARBA00023002"/>
    </source>
</evidence>
<comment type="similarity">
    <text evidence="1">Belongs to the isocitrate and isopropylmalate dehydrogenases family.</text>
</comment>
<feature type="domain" description="Isopropylmalate dehydrogenase-like" evidence="3">
    <location>
        <begin position="17"/>
        <end position="362"/>
    </location>
</feature>
<protein>
    <submittedName>
        <fullName evidence="4">Isocitrate/isopropylmalate dehydrogenase family protein</fullName>
    </submittedName>
</protein>
<dbReference type="SMART" id="SM01329">
    <property type="entry name" value="Iso_dh"/>
    <property type="match status" value="1"/>
</dbReference>
<keyword evidence="2" id="KW-0560">Oxidoreductase</keyword>
<evidence type="ECO:0000313" key="5">
    <source>
        <dbReference type="Proteomes" id="UP000322244"/>
    </source>
</evidence>
<reference evidence="4 5" key="1">
    <citation type="submission" date="2019-07" db="EMBL/GenBank/DDBJ databases">
        <title>Rhodococcus cavernicolus sp. nov., isolated from a cave.</title>
        <authorList>
            <person name="Lee S.D."/>
        </authorList>
    </citation>
    <scope>NUCLEOTIDE SEQUENCE [LARGE SCALE GENOMIC DNA]</scope>
    <source>
        <strain evidence="4 5">C1-24</strain>
    </source>
</reference>
<evidence type="ECO:0000259" key="3">
    <source>
        <dbReference type="SMART" id="SM01329"/>
    </source>
</evidence>